<evidence type="ECO:0000256" key="2">
    <source>
        <dbReference type="SAM" id="Phobius"/>
    </source>
</evidence>
<keyword evidence="4" id="KW-1185">Reference proteome</keyword>
<feature type="compositionally biased region" description="Basic and acidic residues" evidence="1">
    <location>
        <begin position="225"/>
        <end position="236"/>
    </location>
</feature>
<accession>A0AAD5NEU4</accession>
<dbReference type="EMBL" id="JAJSOW010000108">
    <property type="protein sequence ID" value="KAI9152975.1"/>
    <property type="molecule type" value="Genomic_DNA"/>
</dbReference>
<dbReference type="AlphaFoldDB" id="A0AAD5NEU4"/>
<feature type="transmembrane region" description="Helical" evidence="2">
    <location>
        <begin position="88"/>
        <end position="115"/>
    </location>
</feature>
<reference evidence="3" key="2">
    <citation type="submission" date="2023-02" db="EMBL/GenBank/DDBJ databases">
        <authorList>
            <person name="Swenson N.G."/>
            <person name="Wegrzyn J.L."/>
            <person name="Mcevoy S.L."/>
        </authorList>
    </citation>
    <scope>NUCLEOTIDE SEQUENCE</scope>
    <source>
        <strain evidence="3">91603</strain>
        <tissue evidence="3">Leaf</tissue>
    </source>
</reference>
<keyword evidence="2" id="KW-0472">Membrane</keyword>
<protein>
    <submittedName>
        <fullName evidence="3">Uncharacterized protein</fullName>
    </submittedName>
</protein>
<comment type="caution">
    <text evidence="3">The sequence shown here is derived from an EMBL/GenBank/DDBJ whole genome shotgun (WGS) entry which is preliminary data.</text>
</comment>
<evidence type="ECO:0000313" key="4">
    <source>
        <dbReference type="Proteomes" id="UP001064489"/>
    </source>
</evidence>
<keyword evidence="2" id="KW-0812">Transmembrane</keyword>
<organism evidence="3 4">
    <name type="scientific">Acer negundo</name>
    <name type="common">Box elder</name>
    <dbReference type="NCBI Taxonomy" id="4023"/>
    <lineage>
        <taxon>Eukaryota</taxon>
        <taxon>Viridiplantae</taxon>
        <taxon>Streptophyta</taxon>
        <taxon>Embryophyta</taxon>
        <taxon>Tracheophyta</taxon>
        <taxon>Spermatophyta</taxon>
        <taxon>Magnoliopsida</taxon>
        <taxon>eudicotyledons</taxon>
        <taxon>Gunneridae</taxon>
        <taxon>Pentapetalae</taxon>
        <taxon>rosids</taxon>
        <taxon>malvids</taxon>
        <taxon>Sapindales</taxon>
        <taxon>Sapindaceae</taxon>
        <taxon>Hippocastanoideae</taxon>
        <taxon>Acereae</taxon>
        <taxon>Acer</taxon>
    </lineage>
</organism>
<sequence length="236" mass="27233">MEDLVFEFINVDRTLYDVMISFVVLRDNGRRKYHIRRDRDVGFLLHPGTHCSEIYVDLVDKVRRDVREDQPVHEERHRFLLLEPLLNFLILLYIQLALVVTKLMSWFLLLIMLHLQARFAHGNWRPGAFWKSLAKRISDSSPGGQSKIVNKAKGQVEDLQSLEPCKHSMRIKATINASGNRTLSEDQTVGVKLTARNEKKLQEVIMKEKRGKNPALMVSPMKVDQPIDKGPLRGPT</sequence>
<keyword evidence="2" id="KW-1133">Transmembrane helix</keyword>
<reference evidence="3" key="1">
    <citation type="journal article" date="2022" name="Plant J.">
        <title>Strategies of tolerance reflected in two North American maple genomes.</title>
        <authorList>
            <person name="McEvoy S.L."/>
            <person name="Sezen U.U."/>
            <person name="Trouern-Trend A."/>
            <person name="McMahon S.M."/>
            <person name="Schaberg P.G."/>
            <person name="Yang J."/>
            <person name="Wegrzyn J.L."/>
            <person name="Swenson N.G."/>
        </authorList>
    </citation>
    <scope>NUCLEOTIDE SEQUENCE</scope>
    <source>
        <strain evidence="3">91603</strain>
    </source>
</reference>
<evidence type="ECO:0000256" key="1">
    <source>
        <dbReference type="SAM" id="MobiDB-lite"/>
    </source>
</evidence>
<dbReference type="Proteomes" id="UP001064489">
    <property type="component" value="Chromosome 11"/>
</dbReference>
<name>A0AAD5NEU4_ACENE</name>
<evidence type="ECO:0000313" key="3">
    <source>
        <dbReference type="EMBL" id="KAI9152975.1"/>
    </source>
</evidence>
<proteinExistence type="predicted"/>
<gene>
    <name evidence="3" type="ORF">LWI28_003890</name>
</gene>
<feature type="region of interest" description="Disordered" evidence="1">
    <location>
        <begin position="211"/>
        <end position="236"/>
    </location>
</feature>